<dbReference type="EMBL" id="CAEZTT010000110">
    <property type="protein sequence ID" value="CAB4580808.1"/>
    <property type="molecule type" value="Genomic_DNA"/>
</dbReference>
<dbReference type="PANTHER" id="PTHR43167:SF1">
    <property type="entry name" value="PUTATIVE (AFU_ORTHOLOGUE AFUA_6G01830)-RELATED"/>
    <property type="match status" value="1"/>
</dbReference>
<dbReference type="GO" id="GO:0008171">
    <property type="term" value="F:O-methyltransferase activity"/>
    <property type="evidence" value="ECO:0007669"/>
    <property type="project" value="InterPro"/>
</dbReference>
<dbReference type="AlphaFoldDB" id="A0A6J6F7Q4"/>
<evidence type="ECO:0000256" key="1">
    <source>
        <dbReference type="ARBA" id="ARBA00022603"/>
    </source>
</evidence>
<dbReference type="Gene3D" id="3.40.50.150">
    <property type="entry name" value="Vaccinia Virus protein VP39"/>
    <property type="match status" value="1"/>
</dbReference>
<evidence type="ECO:0000256" key="3">
    <source>
        <dbReference type="ARBA" id="ARBA00022691"/>
    </source>
</evidence>
<dbReference type="InterPro" id="IPR002935">
    <property type="entry name" value="SAM_O-MeTrfase"/>
</dbReference>
<keyword evidence="3" id="KW-0949">S-adenosyl-L-methionine</keyword>
<keyword evidence="1" id="KW-0489">Methyltransferase</keyword>
<accession>A0A6J6F7Q4</accession>
<dbReference type="InterPro" id="IPR029063">
    <property type="entry name" value="SAM-dependent_MTases_sf"/>
</dbReference>
<dbReference type="Pfam" id="PF01596">
    <property type="entry name" value="Methyltransf_3"/>
    <property type="match status" value="1"/>
</dbReference>
<evidence type="ECO:0000256" key="2">
    <source>
        <dbReference type="ARBA" id="ARBA00022679"/>
    </source>
</evidence>
<proteinExistence type="predicted"/>
<evidence type="ECO:0000313" key="4">
    <source>
        <dbReference type="EMBL" id="CAB4580808.1"/>
    </source>
</evidence>
<gene>
    <name evidence="4" type="ORF">UFOPK1726_00908</name>
</gene>
<organism evidence="4">
    <name type="scientific">freshwater metagenome</name>
    <dbReference type="NCBI Taxonomy" id="449393"/>
    <lineage>
        <taxon>unclassified sequences</taxon>
        <taxon>metagenomes</taxon>
        <taxon>ecological metagenomes</taxon>
    </lineage>
</organism>
<dbReference type="PANTHER" id="PTHR43167">
    <property type="entry name" value="PUTATIVE (AFU_ORTHOLOGUE AFUA_6G01830)-RELATED"/>
    <property type="match status" value="1"/>
</dbReference>
<dbReference type="GO" id="GO:0032259">
    <property type="term" value="P:methylation"/>
    <property type="evidence" value="ECO:0007669"/>
    <property type="project" value="UniProtKB-KW"/>
</dbReference>
<reference evidence="4" key="1">
    <citation type="submission" date="2020-05" db="EMBL/GenBank/DDBJ databases">
        <authorList>
            <person name="Chiriac C."/>
            <person name="Salcher M."/>
            <person name="Ghai R."/>
            <person name="Kavagutti S V."/>
        </authorList>
    </citation>
    <scope>NUCLEOTIDE SEQUENCE</scope>
</reference>
<dbReference type="PROSITE" id="PS51682">
    <property type="entry name" value="SAM_OMT_I"/>
    <property type="match status" value="1"/>
</dbReference>
<sequence>MADRFSGEDDFFRSSEIPVKAKIENFAAEPSVLTHAREVATELGAVAISAGVGNLLRTLVRAVSAAHVIDVGTGVGVSAGWLSLGLTDAGTITSIDLESEYQQTAKELLQDLELAPPRLRLLSGRANQVLPKLTDAGYDFMFVDINQFDAPALLADAARLLTVGGLLVVNGALAGSDSAAPELVSLISESDEFAAALVPLGQGLVVATKL</sequence>
<dbReference type="SUPFAM" id="SSF53335">
    <property type="entry name" value="S-adenosyl-L-methionine-dependent methyltransferases"/>
    <property type="match status" value="1"/>
</dbReference>
<keyword evidence="2" id="KW-0808">Transferase</keyword>
<name>A0A6J6F7Q4_9ZZZZ</name>
<protein>
    <submittedName>
        <fullName evidence="4">Unannotated protein</fullName>
    </submittedName>
</protein>